<evidence type="ECO:0000313" key="2">
    <source>
        <dbReference type="Proteomes" id="UP000553963"/>
    </source>
</evidence>
<sequence length="247" mass="28157">MYNDDVLKAPESEAHFWEMVEANFEFARHVLEDYPLETREDAIYGVDENGSPRTEAMEVIAYRKNSVQVIAYRNTSEDYEQRQYCYDLGRAVLPIVRRMIDSRELTQAFVHEWGKLQFCHGYLASLVFDDSDGMAQNRGAAKRAAEMSVDDKRAWVARILARETAAGRMRKEAERVVEDLAKQFRDAGGYGPGYPPDWFADLLKDNGTLKSTYGKGQMPGTSLEARANCVEQELPPLEFHEVQSGPR</sequence>
<keyword evidence="2" id="KW-1185">Reference proteome</keyword>
<organism evidence="1 2">
    <name type="scientific">Kaistia hirudinis</name>
    <dbReference type="NCBI Taxonomy" id="1293440"/>
    <lineage>
        <taxon>Bacteria</taxon>
        <taxon>Pseudomonadati</taxon>
        <taxon>Pseudomonadota</taxon>
        <taxon>Alphaproteobacteria</taxon>
        <taxon>Hyphomicrobiales</taxon>
        <taxon>Kaistiaceae</taxon>
        <taxon>Kaistia</taxon>
    </lineage>
</organism>
<gene>
    <name evidence="1" type="ORF">GGR25_004434</name>
</gene>
<accession>A0A840AX48</accession>
<comment type="caution">
    <text evidence="1">The sequence shown here is derived from an EMBL/GenBank/DDBJ whole genome shotgun (WGS) entry which is preliminary data.</text>
</comment>
<evidence type="ECO:0000313" key="1">
    <source>
        <dbReference type="EMBL" id="MBB3933361.1"/>
    </source>
</evidence>
<protein>
    <submittedName>
        <fullName evidence="1">Uncharacterized protein</fullName>
    </submittedName>
</protein>
<name>A0A840AX48_9HYPH</name>
<dbReference type="RefSeq" id="WP_183401024.1">
    <property type="nucleotide sequence ID" value="NZ_JACIDS010000006.1"/>
</dbReference>
<dbReference type="EMBL" id="JACIDS010000006">
    <property type="protein sequence ID" value="MBB3933361.1"/>
    <property type="molecule type" value="Genomic_DNA"/>
</dbReference>
<proteinExistence type="predicted"/>
<dbReference type="AlphaFoldDB" id="A0A840AX48"/>
<reference evidence="1 2" key="1">
    <citation type="submission" date="2020-08" db="EMBL/GenBank/DDBJ databases">
        <title>Genomic Encyclopedia of Type Strains, Phase IV (KMG-IV): sequencing the most valuable type-strain genomes for metagenomic binning, comparative biology and taxonomic classification.</title>
        <authorList>
            <person name="Goeker M."/>
        </authorList>
    </citation>
    <scope>NUCLEOTIDE SEQUENCE [LARGE SCALE GENOMIC DNA]</scope>
    <source>
        <strain evidence="1 2">DSM 25966</strain>
    </source>
</reference>
<dbReference type="Proteomes" id="UP000553963">
    <property type="component" value="Unassembled WGS sequence"/>
</dbReference>